<dbReference type="NCBIfam" id="TIGR04178">
    <property type="entry name" value="exo_archaeo"/>
    <property type="match status" value="1"/>
</dbReference>
<keyword evidence="4 8" id="KW-0812">Transmembrane</keyword>
<dbReference type="OrthoDB" id="678161at2"/>
<feature type="transmembrane region" description="Helical" evidence="8">
    <location>
        <begin position="84"/>
        <end position="107"/>
    </location>
</feature>
<keyword evidence="3" id="KW-0645">Protease</keyword>
<evidence type="ECO:0000256" key="6">
    <source>
        <dbReference type="ARBA" id="ARBA00022989"/>
    </source>
</evidence>
<feature type="transmembrane region" description="Helical" evidence="8">
    <location>
        <begin position="12"/>
        <end position="32"/>
    </location>
</feature>
<keyword evidence="6 8" id="KW-1133">Transmembrane helix</keyword>
<evidence type="ECO:0000256" key="8">
    <source>
        <dbReference type="SAM" id="Phobius"/>
    </source>
</evidence>
<accession>A0A2T1NEI8</accession>
<evidence type="ECO:0000256" key="2">
    <source>
        <dbReference type="ARBA" id="ARBA00022475"/>
    </source>
</evidence>
<dbReference type="Proteomes" id="UP000238426">
    <property type="component" value="Unassembled WGS sequence"/>
</dbReference>
<name>A0A2T1NEI8_9FLAO</name>
<protein>
    <submittedName>
        <fullName evidence="9">Exosortase family protein XrtF</fullName>
    </submittedName>
</protein>
<keyword evidence="2" id="KW-1003">Cell membrane</keyword>
<evidence type="ECO:0000256" key="5">
    <source>
        <dbReference type="ARBA" id="ARBA00022801"/>
    </source>
</evidence>
<evidence type="ECO:0000256" key="4">
    <source>
        <dbReference type="ARBA" id="ARBA00022692"/>
    </source>
</evidence>
<dbReference type="GO" id="GO:0005886">
    <property type="term" value="C:plasma membrane"/>
    <property type="evidence" value="ECO:0007669"/>
    <property type="project" value="UniProtKB-SubCell"/>
</dbReference>
<dbReference type="InterPro" id="IPR019127">
    <property type="entry name" value="Exosortase"/>
</dbReference>
<comment type="caution">
    <text evidence="9">The sequence shown here is derived from an EMBL/GenBank/DDBJ whole genome shotgun (WGS) entry which is preliminary data.</text>
</comment>
<dbReference type="InterPro" id="IPR026323">
    <property type="entry name" value="Exosortase-related_prot_XrtF"/>
</dbReference>
<dbReference type="RefSeq" id="WP_106462960.1">
    <property type="nucleotide sequence ID" value="NZ_PXOQ01000007.1"/>
</dbReference>
<evidence type="ECO:0000256" key="3">
    <source>
        <dbReference type="ARBA" id="ARBA00022670"/>
    </source>
</evidence>
<keyword evidence="10" id="KW-1185">Reference proteome</keyword>
<organism evidence="9 10">
    <name type="scientific">Aurantibacter aestuarii</name>
    <dbReference type="NCBI Taxonomy" id="1266046"/>
    <lineage>
        <taxon>Bacteria</taxon>
        <taxon>Pseudomonadati</taxon>
        <taxon>Bacteroidota</taxon>
        <taxon>Flavobacteriia</taxon>
        <taxon>Flavobacteriales</taxon>
        <taxon>Flavobacteriaceae</taxon>
        <taxon>Aurantibacter</taxon>
    </lineage>
</organism>
<gene>
    <name evidence="9" type="primary">xrtF</name>
    <name evidence="9" type="ORF">C7H52_05970</name>
</gene>
<dbReference type="EMBL" id="PXOQ01000007">
    <property type="protein sequence ID" value="PSG90819.1"/>
    <property type="molecule type" value="Genomic_DNA"/>
</dbReference>
<feature type="transmembrane region" description="Helical" evidence="8">
    <location>
        <begin position="153"/>
        <end position="172"/>
    </location>
</feature>
<reference evidence="9 10" key="1">
    <citation type="submission" date="2018-03" db="EMBL/GenBank/DDBJ databases">
        <title>Mesoflavibacter sp. HG37 and Mesoflavibacter sp. HG96 sp.nov., two marine bacteria isolated from seawater of Western Pacific Ocean.</title>
        <authorList>
            <person name="Cheng H."/>
            <person name="Wu Y.-H."/>
            <person name="Guo L.-L."/>
            <person name="Xu X.-W."/>
        </authorList>
    </citation>
    <scope>NUCLEOTIDE SEQUENCE [LARGE SCALE GENOMIC DNA]</scope>
    <source>
        <strain evidence="9 10">KCTC 32269</strain>
    </source>
</reference>
<feature type="transmembrane region" description="Helical" evidence="8">
    <location>
        <begin position="114"/>
        <end position="141"/>
    </location>
</feature>
<dbReference type="AlphaFoldDB" id="A0A2T1NEI8"/>
<evidence type="ECO:0000313" key="10">
    <source>
        <dbReference type="Proteomes" id="UP000238426"/>
    </source>
</evidence>
<proteinExistence type="predicted"/>
<dbReference type="GO" id="GO:0006508">
    <property type="term" value="P:proteolysis"/>
    <property type="evidence" value="ECO:0007669"/>
    <property type="project" value="UniProtKB-KW"/>
</dbReference>
<evidence type="ECO:0000256" key="1">
    <source>
        <dbReference type="ARBA" id="ARBA00004651"/>
    </source>
</evidence>
<evidence type="ECO:0000313" key="9">
    <source>
        <dbReference type="EMBL" id="PSG90819.1"/>
    </source>
</evidence>
<dbReference type="GO" id="GO:0008233">
    <property type="term" value="F:peptidase activity"/>
    <property type="evidence" value="ECO:0007669"/>
    <property type="project" value="UniProtKB-KW"/>
</dbReference>
<keyword evidence="5" id="KW-0378">Hydrolase</keyword>
<dbReference type="NCBIfam" id="TIGR04128">
    <property type="entry name" value="exoso_Fjoh_1448"/>
    <property type="match status" value="1"/>
</dbReference>
<dbReference type="InterPro" id="IPR026392">
    <property type="entry name" value="Exo/Archaeosortase_dom"/>
</dbReference>
<comment type="subcellular location">
    <subcellularLocation>
        <location evidence="1">Cell membrane</location>
        <topology evidence="1">Multi-pass membrane protein</topology>
    </subcellularLocation>
</comment>
<evidence type="ECO:0000256" key="7">
    <source>
        <dbReference type="ARBA" id="ARBA00023136"/>
    </source>
</evidence>
<keyword evidence="7 8" id="KW-0472">Membrane</keyword>
<sequence>MASLLKEYRPVLKFIATFLGVYFLFTLAYKFYLDFSDGSLYYPDYFSNLVGQQTVKLLEVFGYDASLIKSHEPVLNLVINNKNLAFISEGCNGISIIILFASFIISFSKDFKTTFIYIISGSVLIYIANLIRIVIIAIALYHYPWREEILHNVIFPGLIYSMVFVLWMFWVYRFNKTKS</sequence>
<dbReference type="Pfam" id="PF09721">
    <property type="entry name" value="Exosortase_EpsH"/>
    <property type="match status" value="1"/>
</dbReference>